<evidence type="ECO:0000313" key="2">
    <source>
        <dbReference type="EMBL" id="KIK62251.1"/>
    </source>
</evidence>
<dbReference type="AlphaFoldDB" id="A0A0D0C2B8"/>
<protein>
    <submittedName>
        <fullName evidence="2">Uncharacterized protein</fullName>
    </submittedName>
</protein>
<dbReference type="HOGENOM" id="CLU_1906950_0_0_1"/>
<feature type="compositionally biased region" description="Polar residues" evidence="1">
    <location>
        <begin position="1"/>
        <end position="27"/>
    </location>
</feature>
<dbReference type="EMBL" id="KN834768">
    <property type="protein sequence ID" value="KIK62251.1"/>
    <property type="molecule type" value="Genomic_DNA"/>
</dbReference>
<evidence type="ECO:0000313" key="3">
    <source>
        <dbReference type="Proteomes" id="UP000053593"/>
    </source>
</evidence>
<keyword evidence="3" id="KW-1185">Reference proteome</keyword>
<feature type="compositionally biased region" description="Basic and acidic residues" evidence="1">
    <location>
        <begin position="93"/>
        <end position="105"/>
    </location>
</feature>
<accession>A0A0D0C2B8</accession>
<evidence type="ECO:0000256" key="1">
    <source>
        <dbReference type="SAM" id="MobiDB-lite"/>
    </source>
</evidence>
<dbReference type="OrthoDB" id="2595043at2759"/>
<dbReference type="Proteomes" id="UP000053593">
    <property type="component" value="Unassembled WGS sequence"/>
</dbReference>
<gene>
    <name evidence="2" type="ORF">GYMLUDRAFT_554326</name>
</gene>
<name>A0A0D0C2B8_9AGAR</name>
<feature type="region of interest" description="Disordered" evidence="1">
    <location>
        <begin position="1"/>
        <end position="30"/>
    </location>
</feature>
<reference evidence="2 3" key="1">
    <citation type="submission" date="2014-04" db="EMBL/GenBank/DDBJ databases">
        <title>Evolutionary Origins and Diversification of the Mycorrhizal Mutualists.</title>
        <authorList>
            <consortium name="DOE Joint Genome Institute"/>
            <consortium name="Mycorrhizal Genomics Consortium"/>
            <person name="Kohler A."/>
            <person name="Kuo A."/>
            <person name="Nagy L.G."/>
            <person name="Floudas D."/>
            <person name="Copeland A."/>
            <person name="Barry K.W."/>
            <person name="Cichocki N."/>
            <person name="Veneault-Fourrey C."/>
            <person name="LaButti K."/>
            <person name="Lindquist E.A."/>
            <person name="Lipzen A."/>
            <person name="Lundell T."/>
            <person name="Morin E."/>
            <person name="Murat C."/>
            <person name="Riley R."/>
            <person name="Ohm R."/>
            <person name="Sun H."/>
            <person name="Tunlid A."/>
            <person name="Henrissat B."/>
            <person name="Grigoriev I.V."/>
            <person name="Hibbett D.S."/>
            <person name="Martin F."/>
        </authorList>
    </citation>
    <scope>NUCLEOTIDE SEQUENCE [LARGE SCALE GENOMIC DNA]</scope>
    <source>
        <strain evidence="2 3">FD-317 M1</strain>
    </source>
</reference>
<proteinExistence type="predicted"/>
<organism evidence="2 3">
    <name type="scientific">Collybiopsis luxurians FD-317 M1</name>
    <dbReference type="NCBI Taxonomy" id="944289"/>
    <lineage>
        <taxon>Eukaryota</taxon>
        <taxon>Fungi</taxon>
        <taxon>Dikarya</taxon>
        <taxon>Basidiomycota</taxon>
        <taxon>Agaricomycotina</taxon>
        <taxon>Agaricomycetes</taxon>
        <taxon>Agaricomycetidae</taxon>
        <taxon>Agaricales</taxon>
        <taxon>Marasmiineae</taxon>
        <taxon>Omphalotaceae</taxon>
        <taxon>Collybiopsis</taxon>
        <taxon>Collybiopsis luxurians</taxon>
    </lineage>
</organism>
<sequence>MSSSPKRNGASTTRANDESTSGRTSSIPEDISRIAAVLSETNLGAEETEELSESNLAALFKQIEGADGVLDGVEDKLDGLLGNLDILLDALESRTGDQETKKTDVAEASSAALEGDALSESAATPGRDGKSDR</sequence>
<feature type="region of interest" description="Disordered" evidence="1">
    <location>
        <begin position="93"/>
        <end position="133"/>
    </location>
</feature>